<feature type="domain" description="RNA polymerase sigma-70 region 2" evidence="6">
    <location>
        <begin position="23"/>
        <end position="85"/>
    </location>
</feature>
<evidence type="ECO:0000256" key="3">
    <source>
        <dbReference type="ARBA" id="ARBA00023125"/>
    </source>
</evidence>
<dbReference type="InterPro" id="IPR013325">
    <property type="entry name" value="RNA_pol_sigma_r2"/>
</dbReference>
<evidence type="ECO:0000256" key="1">
    <source>
        <dbReference type="ARBA" id="ARBA00023015"/>
    </source>
</evidence>
<proteinExistence type="predicted"/>
<dbReference type="NCBIfam" id="TIGR02937">
    <property type="entry name" value="sigma70-ECF"/>
    <property type="match status" value="1"/>
</dbReference>
<dbReference type="Proteomes" id="UP000277811">
    <property type="component" value="Unassembled WGS sequence"/>
</dbReference>
<evidence type="ECO:0000256" key="4">
    <source>
        <dbReference type="ARBA" id="ARBA00023163"/>
    </source>
</evidence>
<evidence type="ECO:0000313" key="9">
    <source>
        <dbReference type="Proteomes" id="UP000277811"/>
    </source>
</evidence>
<evidence type="ECO:0000259" key="6">
    <source>
        <dbReference type="Pfam" id="PF04542"/>
    </source>
</evidence>
<dbReference type="SUPFAM" id="SSF88946">
    <property type="entry name" value="Sigma2 domain of RNA polymerase sigma factors"/>
    <property type="match status" value="1"/>
</dbReference>
<evidence type="ECO:0000256" key="2">
    <source>
        <dbReference type="ARBA" id="ARBA00023082"/>
    </source>
</evidence>
<keyword evidence="4" id="KW-0804">Transcription</keyword>
<dbReference type="SUPFAM" id="SSF88659">
    <property type="entry name" value="Sigma3 and sigma4 domains of RNA polymerase sigma factors"/>
    <property type="match status" value="1"/>
</dbReference>
<dbReference type="Pfam" id="PF04542">
    <property type="entry name" value="Sigma70_r2"/>
    <property type="match status" value="1"/>
</dbReference>
<protein>
    <submittedName>
        <fullName evidence="8">Rna polymerase sigma-70 region 4</fullName>
    </submittedName>
</protein>
<gene>
    <name evidence="8" type="ORF">LUCI_1726</name>
</gene>
<feature type="coiled-coil region" evidence="5">
    <location>
        <begin position="100"/>
        <end position="127"/>
    </location>
</feature>
<feature type="domain" description="RNA polymerase sigma factor 70 region 4 type 2" evidence="7">
    <location>
        <begin position="119"/>
        <end position="170"/>
    </location>
</feature>
<dbReference type="InterPro" id="IPR014284">
    <property type="entry name" value="RNA_pol_sigma-70_dom"/>
</dbReference>
<evidence type="ECO:0000259" key="7">
    <source>
        <dbReference type="Pfam" id="PF08281"/>
    </source>
</evidence>
<dbReference type="AlphaFoldDB" id="A0A498R8I6"/>
<dbReference type="GO" id="GO:0016987">
    <property type="term" value="F:sigma factor activity"/>
    <property type="evidence" value="ECO:0007669"/>
    <property type="project" value="UniProtKB-KW"/>
</dbReference>
<keyword evidence="3" id="KW-0238">DNA-binding</keyword>
<dbReference type="EMBL" id="UPPP01000064">
    <property type="protein sequence ID" value="VBB06493.1"/>
    <property type="molecule type" value="Genomic_DNA"/>
</dbReference>
<dbReference type="InterPro" id="IPR007627">
    <property type="entry name" value="RNA_pol_sigma70_r2"/>
</dbReference>
<dbReference type="InterPro" id="IPR013324">
    <property type="entry name" value="RNA_pol_sigma_r3/r4-like"/>
</dbReference>
<keyword evidence="2" id="KW-0731">Sigma factor</keyword>
<dbReference type="PANTHER" id="PTHR30385">
    <property type="entry name" value="SIGMA FACTOR F FLAGELLAR"/>
    <property type="match status" value="1"/>
</dbReference>
<dbReference type="Pfam" id="PF08281">
    <property type="entry name" value="Sigma70_r4_2"/>
    <property type="match status" value="1"/>
</dbReference>
<keyword evidence="9" id="KW-1185">Reference proteome</keyword>
<accession>A0A498R8I6</accession>
<name>A0A498R8I6_9FIRM</name>
<dbReference type="Gene3D" id="1.10.1740.10">
    <property type="match status" value="1"/>
</dbReference>
<keyword evidence="1" id="KW-0805">Transcription regulation</keyword>
<evidence type="ECO:0000256" key="5">
    <source>
        <dbReference type="SAM" id="Coils"/>
    </source>
</evidence>
<reference evidence="8 9" key="1">
    <citation type="submission" date="2018-06" db="EMBL/GenBank/DDBJ databases">
        <authorList>
            <person name="Strepis N."/>
        </authorList>
    </citation>
    <scope>NUCLEOTIDE SEQUENCE [LARGE SCALE GENOMIC DNA]</scope>
    <source>
        <strain evidence="8">LUCI</strain>
    </source>
</reference>
<dbReference type="Gene3D" id="1.20.140.160">
    <property type="match status" value="1"/>
</dbReference>
<keyword evidence="5" id="KW-0175">Coiled coil</keyword>
<dbReference type="OrthoDB" id="1730259at2"/>
<dbReference type="GO" id="GO:0006352">
    <property type="term" value="P:DNA-templated transcription initiation"/>
    <property type="evidence" value="ECO:0007669"/>
    <property type="project" value="InterPro"/>
</dbReference>
<organism evidence="8 9">
    <name type="scientific">Lucifera butyrica</name>
    <dbReference type="NCBI Taxonomy" id="1351585"/>
    <lineage>
        <taxon>Bacteria</taxon>
        <taxon>Bacillati</taxon>
        <taxon>Bacillota</taxon>
        <taxon>Negativicutes</taxon>
        <taxon>Veillonellales</taxon>
        <taxon>Veillonellaceae</taxon>
        <taxon>Lucifera</taxon>
    </lineage>
</organism>
<evidence type="ECO:0000313" key="8">
    <source>
        <dbReference type="EMBL" id="VBB06493.1"/>
    </source>
</evidence>
<dbReference type="InterPro" id="IPR013249">
    <property type="entry name" value="RNA_pol_sigma70_r4_t2"/>
</dbReference>
<dbReference type="GO" id="GO:0003677">
    <property type="term" value="F:DNA binding"/>
    <property type="evidence" value="ECO:0007669"/>
    <property type="project" value="UniProtKB-KW"/>
</dbReference>
<sequence>MFLALYFGGFMMKEQISAICHQFMPLVKKYSWQYRHKLQDAESETWLILIQAAQTYNPKRGVPIAGYLESRVKYGLFNIWRRQRKREQQECFSDDSFFNNLTARENLQEQVEEKEELSKIKEAINQLPPKQRYVIAQTVMNQYKMAKVAQDLGVTTAAVNQLKKRALARLKKKLFAC</sequence>